<reference evidence="1" key="1">
    <citation type="submission" date="2021-02" db="EMBL/GenBank/DDBJ databases">
        <authorList>
            <consortium name="DOE Joint Genome Institute"/>
            <person name="Ahrendt S."/>
            <person name="Looney B.P."/>
            <person name="Miyauchi S."/>
            <person name="Morin E."/>
            <person name="Drula E."/>
            <person name="Courty P.E."/>
            <person name="Chicoki N."/>
            <person name="Fauchery L."/>
            <person name="Kohler A."/>
            <person name="Kuo A."/>
            <person name="Labutti K."/>
            <person name="Pangilinan J."/>
            <person name="Lipzen A."/>
            <person name="Riley R."/>
            <person name="Andreopoulos W."/>
            <person name="He G."/>
            <person name="Johnson J."/>
            <person name="Barry K.W."/>
            <person name="Grigoriev I.V."/>
            <person name="Nagy L."/>
            <person name="Hibbett D."/>
            <person name="Henrissat B."/>
            <person name="Matheny P.B."/>
            <person name="Labbe J."/>
            <person name="Martin F."/>
        </authorList>
    </citation>
    <scope>NUCLEOTIDE SEQUENCE</scope>
    <source>
        <strain evidence="1">EC-137</strain>
    </source>
</reference>
<gene>
    <name evidence="1" type="ORF">K488DRAFT_85290</name>
</gene>
<dbReference type="Proteomes" id="UP000814128">
    <property type="component" value="Unassembled WGS sequence"/>
</dbReference>
<evidence type="ECO:0000313" key="2">
    <source>
        <dbReference type="Proteomes" id="UP000814128"/>
    </source>
</evidence>
<keyword evidence="2" id="KW-1185">Reference proteome</keyword>
<name>A0ACB8QMJ4_9AGAM</name>
<sequence length="69" mass="7822">MKLSIVAPLLALLAVSASAAPVDVERSIEERLWNPAQQAGWKRLWNPSQQAGWKRVWNPSQQAGWKRED</sequence>
<proteinExistence type="predicted"/>
<protein>
    <submittedName>
        <fullName evidence="1">Uncharacterized protein</fullName>
    </submittedName>
</protein>
<dbReference type="EMBL" id="MU273529">
    <property type="protein sequence ID" value="KAI0033058.1"/>
    <property type="molecule type" value="Genomic_DNA"/>
</dbReference>
<accession>A0ACB8QMJ4</accession>
<comment type="caution">
    <text evidence="1">The sequence shown here is derived from an EMBL/GenBank/DDBJ whole genome shotgun (WGS) entry which is preliminary data.</text>
</comment>
<reference evidence="1" key="2">
    <citation type="journal article" date="2022" name="New Phytol.">
        <title>Evolutionary transition to the ectomycorrhizal habit in the genomes of a hyperdiverse lineage of mushroom-forming fungi.</title>
        <authorList>
            <person name="Looney B."/>
            <person name="Miyauchi S."/>
            <person name="Morin E."/>
            <person name="Drula E."/>
            <person name="Courty P.E."/>
            <person name="Kohler A."/>
            <person name="Kuo A."/>
            <person name="LaButti K."/>
            <person name="Pangilinan J."/>
            <person name="Lipzen A."/>
            <person name="Riley R."/>
            <person name="Andreopoulos W."/>
            <person name="He G."/>
            <person name="Johnson J."/>
            <person name="Nolan M."/>
            <person name="Tritt A."/>
            <person name="Barry K.W."/>
            <person name="Grigoriev I.V."/>
            <person name="Nagy L.G."/>
            <person name="Hibbett D."/>
            <person name="Henrissat B."/>
            <person name="Matheny P.B."/>
            <person name="Labbe J."/>
            <person name="Martin F.M."/>
        </authorList>
    </citation>
    <scope>NUCLEOTIDE SEQUENCE</scope>
    <source>
        <strain evidence="1">EC-137</strain>
    </source>
</reference>
<evidence type="ECO:0000313" key="1">
    <source>
        <dbReference type="EMBL" id="KAI0033058.1"/>
    </source>
</evidence>
<organism evidence="1 2">
    <name type="scientific">Vararia minispora EC-137</name>
    <dbReference type="NCBI Taxonomy" id="1314806"/>
    <lineage>
        <taxon>Eukaryota</taxon>
        <taxon>Fungi</taxon>
        <taxon>Dikarya</taxon>
        <taxon>Basidiomycota</taxon>
        <taxon>Agaricomycotina</taxon>
        <taxon>Agaricomycetes</taxon>
        <taxon>Russulales</taxon>
        <taxon>Lachnocladiaceae</taxon>
        <taxon>Vararia</taxon>
    </lineage>
</organism>